<dbReference type="Pfam" id="PF13855">
    <property type="entry name" value="LRR_8"/>
    <property type="match status" value="2"/>
</dbReference>
<protein>
    <submittedName>
        <fullName evidence="5">Uncharacterized protein</fullName>
    </submittedName>
</protein>
<keyword evidence="6" id="KW-1185">Reference proteome</keyword>
<dbReference type="InterPro" id="IPR001611">
    <property type="entry name" value="Leu-rich_rpt"/>
</dbReference>
<evidence type="ECO:0000313" key="5">
    <source>
        <dbReference type="EMBL" id="CAG9766523.1"/>
    </source>
</evidence>
<dbReference type="PROSITE" id="PS51450">
    <property type="entry name" value="LRR"/>
    <property type="match status" value="3"/>
</dbReference>
<dbReference type="OrthoDB" id="2013775at2759"/>
<dbReference type="InterPro" id="IPR050328">
    <property type="entry name" value="Dev_Immune_Receptor"/>
</dbReference>
<name>A0A9N9MPN2_9CUCU</name>
<accession>A0A9N9MPN2</accession>
<dbReference type="PANTHER" id="PTHR24373">
    <property type="entry name" value="SLIT RELATED LEUCINE-RICH REPEAT NEURONAL PROTEIN"/>
    <property type="match status" value="1"/>
</dbReference>
<dbReference type="Gene3D" id="3.80.10.10">
    <property type="entry name" value="Ribonuclease Inhibitor"/>
    <property type="match status" value="3"/>
</dbReference>
<keyword evidence="2 4" id="KW-0732">Signal</keyword>
<dbReference type="Proteomes" id="UP001152799">
    <property type="component" value="Chromosome 3"/>
</dbReference>
<keyword evidence="3" id="KW-0677">Repeat</keyword>
<dbReference type="InterPro" id="IPR032675">
    <property type="entry name" value="LRR_dom_sf"/>
</dbReference>
<evidence type="ECO:0000256" key="4">
    <source>
        <dbReference type="SAM" id="SignalP"/>
    </source>
</evidence>
<dbReference type="AlphaFoldDB" id="A0A9N9MPN2"/>
<dbReference type="SUPFAM" id="SSF52058">
    <property type="entry name" value="L domain-like"/>
    <property type="match status" value="3"/>
</dbReference>
<gene>
    <name evidence="5" type="ORF">CEUTPL_LOCUS7105</name>
</gene>
<dbReference type="SMART" id="SM00369">
    <property type="entry name" value="LRR_TYP"/>
    <property type="match status" value="7"/>
</dbReference>
<organism evidence="5 6">
    <name type="scientific">Ceutorhynchus assimilis</name>
    <name type="common">cabbage seed weevil</name>
    <dbReference type="NCBI Taxonomy" id="467358"/>
    <lineage>
        <taxon>Eukaryota</taxon>
        <taxon>Metazoa</taxon>
        <taxon>Ecdysozoa</taxon>
        <taxon>Arthropoda</taxon>
        <taxon>Hexapoda</taxon>
        <taxon>Insecta</taxon>
        <taxon>Pterygota</taxon>
        <taxon>Neoptera</taxon>
        <taxon>Endopterygota</taxon>
        <taxon>Coleoptera</taxon>
        <taxon>Polyphaga</taxon>
        <taxon>Cucujiformia</taxon>
        <taxon>Curculionidae</taxon>
        <taxon>Ceutorhynchinae</taxon>
        <taxon>Ceutorhynchus</taxon>
    </lineage>
</organism>
<evidence type="ECO:0000256" key="1">
    <source>
        <dbReference type="ARBA" id="ARBA00022614"/>
    </source>
</evidence>
<proteinExistence type="predicted"/>
<dbReference type="EMBL" id="OU892279">
    <property type="protein sequence ID" value="CAG9766523.1"/>
    <property type="molecule type" value="Genomic_DNA"/>
</dbReference>
<dbReference type="SMART" id="SM00364">
    <property type="entry name" value="LRR_BAC"/>
    <property type="match status" value="5"/>
</dbReference>
<keyword evidence="1" id="KW-0433">Leucine-rich repeat</keyword>
<dbReference type="PANTHER" id="PTHR24373:SF275">
    <property type="entry name" value="TIR DOMAIN-CONTAINING PROTEIN"/>
    <property type="match status" value="1"/>
</dbReference>
<evidence type="ECO:0000256" key="3">
    <source>
        <dbReference type="ARBA" id="ARBA00022737"/>
    </source>
</evidence>
<evidence type="ECO:0000313" key="6">
    <source>
        <dbReference type="Proteomes" id="UP001152799"/>
    </source>
</evidence>
<feature type="chain" id="PRO_5040125344" evidence="4">
    <location>
        <begin position="22"/>
        <end position="717"/>
    </location>
</feature>
<evidence type="ECO:0000256" key="2">
    <source>
        <dbReference type="ARBA" id="ARBA00022729"/>
    </source>
</evidence>
<feature type="signal peptide" evidence="4">
    <location>
        <begin position="1"/>
        <end position="21"/>
    </location>
</feature>
<reference evidence="5" key="1">
    <citation type="submission" date="2022-01" db="EMBL/GenBank/DDBJ databases">
        <authorList>
            <person name="King R."/>
        </authorList>
    </citation>
    <scope>NUCLEOTIDE SEQUENCE</scope>
</reference>
<sequence length="717" mass="81980">MQKSLNTFLIIASFFLPTILTEKCIATIKDQEIEIICSEITKEDYRDWILKVGPELRKIVDPWNTDLYSKSKKVLLTIKNSNIGNIDGWVTGPLKSTNLGAFIFKLAITNSSIESVKMFSLIGVSLIKTLDLSNNNISNYYFLRGMSNIEYLILKHNNLNDNVDLIESLYLEFNENRKLIDLSYSNLSNFNWNAKIKAKNLTINLSHIDTLKFVILRRAPNLSLHVNGDVNLQNITIVDGFKELHMNDLADKFNVSVIKNLSLNNLYLRNNTINKLKKSIVNFRELLDAEYYNSKEKYLDLTNCKINFIENKYFFHYRIKSILLGDNKIKKLPKLTFADSVIGNLDISNNKLNFIDTTAFQNLEVNSLNLSKNELNSLEGIFLNLDRIEELDLSFNPLTVLNEQTFINCTGLTKLYLTNCPLLNYDLPLNDLIKLEYLEVSFLKNVESHHVKTLVIRDSNITEIINDNLKNLNNLQQIKIFNTTLISYDFLKLIPSLIEIDFSIPRFVNDQPIFKDLNSLRFLDISQYSIAILTDNLFENLNNLTYLNASNNLIVSIGENTFKNQKELEILSLAFNKISSLSSGLFNSFGKLTTLHLHNNQLETLTDNLLLPLKNLNYLDVSFNNLKSFTTSLPTLNHLYLQSNELDFDKLGNLSVNSLRKIDISFNKGSCADLLKLIEKCKANIVEYMPVKFVSFYEANINGIGCTGPVPSSSRVT</sequence>
<dbReference type="InterPro" id="IPR003591">
    <property type="entry name" value="Leu-rich_rpt_typical-subtyp"/>
</dbReference>